<dbReference type="GO" id="GO:1904158">
    <property type="term" value="P:axonemal central apparatus assembly"/>
    <property type="evidence" value="ECO:0007669"/>
    <property type="project" value="TreeGrafter"/>
</dbReference>
<dbReference type="GO" id="GO:0003341">
    <property type="term" value="P:cilium movement"/>
    <property type="evidence" value="ECO:0007669"/>
    <property type="project" value="TreeGrafter"/>
</dbReference>
<dbReference type="Gene3D" id="2.60.40.10">
    <property type="entry name" value="Immunoglobulins"/>
    <property type="match status" value="3"/>
</dbReference>
<evidence type="ECO:0008006" key="3">
    <source>
        <dbReference type="Google" id="ProtNLM"/>
    </source>
</evidence>
<sequence length="895" mass="101975">MLSLHLVFLAKPTSEFTLMNTRYNEYVKNTHETLINIANNWIFEKRDIGYPLLGLNGQIMDSAHKKIKKKSEIQIQVSDVSFEERGFPLTLITCYSCLKYTKAIVNMFLGSKVIQDALHEEEELNILSCPVNFKEYTVLLPKTFPSLHHEDPLEWRYLIEPPIKRCECNLLTDLNILDDSNQDNVLNILTKWHCTCGKKVRNVITANQIFVINEINNSLFRELYQTNFPFSTNRSRRRKHLQVKYRRLRCKYSFNPQQEGNYTIKRFVEVHGWPDSKVAINVSGVCDLPRIYEEHYTIELRNSSLITADVTIEFLEDSVVFQIDKTFIRLEPGCRGTLMISAAPAEVGIFTSVLLFCVKDNPEIISIKISCNGVVPNVQILPLTKTIEYGRHLLYRREGDRFIIKNDSILPIMWKVRNATDFIQDFIISDTSGIIERYENQVVPVTYIACRVGVIHQKPLTIDVSIYDAEGRGNPMIEDVLLLSAECYDVLVECAYANMTENFLNYGNVKVNSTVYQEMYLLNRGKYNIFYKFVELKKVKKFPEPALLKSFEAVPEFGVIPPTLKLVTIEFECTPTTSMNLVNVPAYICSLLDGSKNQVVVAKFPVCVTIASFYNTFTLFPLGELNFHIIPVGSGVMREVILNNTSKCPVTYEIVVPEEYRPEPAADLQPAKAKLKDNKSFFATAAKTFEETIKFIISDTCPAEASGVPLKLVGTGAVPTIDFWNIETTFREHLIVKDLADYTAAIDLYNCGLVACALTLKLHYQANSNPEIFSLDKYETHIEPLLHKNLGIIFSPKELLEYRAVLEVKLKLFDNQEKSFKICLIGEGVIPRIRLISPQLRYRRIASLKFPVTCLGSVSTRNIRFKNVSSLKTEVSVGVEAAIIGERLIFWIAAA</sequence>
<dbReference type="AlphaFoldDB" id="A0A5E4Q1W3"/>
<evidence type="ECO:0000313" key="1">
    <source>
        <dbReference type="EMBL" id="VVC92212.1"/>
    </source>
</evidence>
<dbReference type="InterPro" id="IPR013783">
    <property type="entry name" value="Ig-like_fold"/>
</dbReference>
<dbReference type="EMBL" id="FZQP02001227">
    <property type="protein sequence ID" value="VVC92212.1"/>
    <property type="molecule type" value="Genomic_DNA"/>
</dbReference>
<accession>A0A5E4Q1W3</accession>
<dbReference type="Proteomes" id="UP000324832">
    <property type="component" value="Unassembled WGS sequence"/>
</dbReference>
<keyword evidence="2" id="KW-1185">Reference proteome</keyword>
<evidence type="ECO:0000313" key="2">
    <source>
        <dbReference type="Proteomes" id="UP000324832"/>
    </source>
</evidence>
<dbReference type="PANTHER" id="PTHR23053">
    <property type="entry name" value="DLEC1 DELETED IN LUNG AND ESOPHAGEAL CANCER 1"/>
    <property type="match status" value="1"/>
</dbReference>
<organism evidence="1 2">
    <name type="scientific">Leptidea sinapis</name>
    <dbReference type="NCBI Taxonomy" id="189913"/>
    <lineage>
        <taxon>Eukaryota</taxon>
        <taxon>Metazoa</taxon>
        <taxon>Ecdysozoa</taxon>
        <taxon>Arthropoda</taxon>
        <taxon>Hexapoda</taxon>
        <taxon>Insecta</taxon>
        <taxon>Pterygota</taxon>
        <taxon>Neoptera</taxon>
        <taxon>Endopterygota</taxon>
        <taxon>Lepidoptera</taxon>
        <taxon>Glossata</taxon>
        <taxon>Ditrysia</taxon>
        <taxon>Papilionoidea</taxon>
        <taxon>Pieridae</taxon>
        <taxon>Dismorphiinae</taxon>
        <taxon>Leptidea</taxon>
    </lineage>
</organism>
<proteinExistence type="predicted"/>
<feature type="non-terminal residue" evidence="1">
    <location>
        <position position="895"/>
    </location>
</feature>
<dbReference type="GO" id="GO:0005930">
    <property type="term" value="C:axoneme"/>
    <property type="evidence" value="ECO:0007669"/>
    <property type="project" value="TreeGrafter"/>
</dbReference>
<protein>
    <recommendedName>
        <fullName evidence="3">MSP domain-containing protein</fullName>
    </recommendedName>
</protein>
<gene>
    <name evidence="1" type="ORF">LSINAPIS_LOCUS4709</name>
</gene>
<reference evidence="1 2" key="1">
    <citation type="submission" date="2017-07" db="EMBL/GenBank/DDBJ databases">
        <authorList>
            <person name="Talla V."/>
            <person name="Backstrom N."/>
        </authorList>
    </citation>
    <scope>NUCLEOTIDE SEQUENCE [LARGE SCALE GENOMIC DNA]</scope>
</reference>
<dbReference type="InterPro" id="IPR033305">
    <property type="entry name" value="Hydin-like"/>
</dbReference>
<dbReference type="PANTHER" id="PTHR23053:SF0">
    <property type="entry name" value="HYDROCEPHALUS-INDUCING PROTEIN HOMOLOG"/>
    <property type="match status" value="1"/>
</dbReference>
<name>A0A5E4Q1W3_9NEOP</name>